<dbReference type="InterPro" id="IPR007712">
    <property type="entry name" value="RelE/ParE_toxin"/>
</dbReference>
<evidence type="ECO:0000313" key="3">
    <source>
        <dbReference type="EMBL" id="PTD96671.1"/>
    </source>
</evidence>
<reference evidence="3 4" key="1">
    <citation type="submission" date="2018-03" db="EMBL/GenBank/DDBJ databases">
        <authorList>
            <person name="Keele B.F."/>
        </authorList>
    </citation>
    <scope>NUCLEOTIDE SEQUENCE [LARGE SCALE GENOMIC DNA]</scope>
    <source>
        <strain evidence="3 4">D20</strain>
    </source>
</reference>
<evidence type="ECO:0000256" key="1">
    <source>
        <dbReference type="ARBA" id="ARBA00006226"/>
    </source>
</evidence>
<keyword evidence="4" id="KW-1185">Reference proteome</keyword>
<keyword evidence="2" id="KW-1277">Toxin-antitoxin system</keyword>
<dbReference type="Gene3D" id="3.30.2310.20">
    <property type="entry name" value="RelE-like"/>
    <property type="match status" value="1"/>
</dbReference>
<evidence type="ECO:0000256" key="2">
    <source>
        <dbReference type="ARBA" id="ARBA00022649"/>
    </source>
</evidence>
<evidence type="ECO:0000313" key="4">
    <source>
        <dbReference type="Proteomes" id="UP000241193"/>
    </source>
</evidence>
<organism evidence="3 4">
    <name type="scientific">Pseudothauera lacus</name>
    <dbReference type="NCBI Taxonomy" id="2136175"/>
    <lineage>
        <taxon>Bacteria</taxon>
        <taxon>Pseudomonadati</taxon>
        <taxon>Pseudomonadota</taxon>
        <taxon>Betaproteobacteria</taxon>
        <taxon>Rhodocyclales</taxon>
        <taxon>Zoogloeaceae</taxon>
        <taxon>Pseudothauera</taxon>
    </lineage>
</organism>
<dbReference type="PANTHER" id="PTHR33755:SF7">
    <property type="entry name" value="TOXIN MODULE OF TOXIN-ANTITOXIN SYSTEM RELE_STBE FAMILY"/>
    <property type="match status" value="1"/>
</dbReference>
<comment type="similarity">
    <text evidence="1">Belongs to the RelE toxin family.</text>
</comment>
<dbReference type="Proteomes" id="UP000241193">
    <property type="component" value="Unassembled WGS sequence"/>
</dbReference>
<proteinExistence type="inferred from homology"/>
<comment type="caution">
    <text evidence="3">The sequence shown here is derived from an EMBL/GenBank/DDBJ whole genome shotgun (WGS) entry which is preliminary data.</text>
</comment>
<accession>A0A2T4IFX8</accession>
<gene>
    <name evidence="3" type="ORF">C8261_07610</name>
</gene>
<dbReference type="PANTHER" id="PTHR33755">
    <property type="entry name" value="TOXIN PARE1-RELATED"/>
    <property type="match status" value="1"/>
</dbReference>
<dbReference type="Pfam" id="PF05016">
    <property type="entry name" value="ParE_toxin"/>
    <property type="match status" value="1"/>
</dbReference>
<reference evidence="3 4" key="2">
    <citation type="submission" date="2018-04" db="EMBL/GenBank/DDBJ databases">
        <title>Thauera lacus sp. nov., isolated from an saline lake in Inner Mongolia, China.</title>
        <authorList>
            <person name="Liang Q.-Y."/>
        </authorList>
    </citation>
    <scope>NUCLEOTIDE SEQUENCE [LARGE SCALE GENOMIC DNA]</scope>
    <source>
        <strain evidence="3 4">D20</strain>
    </source>
</reference>
<name>A0A2T4IFX8_9RHOO</name>
<sequence>MRIRYTREAIQDLQRLRAFIAQHDPQAAARAATDLVRRIEALAAHPRLGRPVEQAPAPDVLRDLITPHHVIRYLLHDDTLHILRLWHQRENLPGGI</sequence>
<dbReference type="OrthoDB" id="121597at2"/>
<dbReference type="AlphaFoldDB" id="A0A2T4IFX8"/>
<dbReference type="InterPro" id="IPR035093">
    <property type="entry name" value="RelE/ParE_toxin_dom_sf"/>
</dbReference>
<dbReference type="InterPro" id="IPR051803">
    <property type="entry name" value="TA_system_RelE-like_toxin"/>
</dbReference>
<protein>
    <submittedName>
        <fullName evidence="3">Plasmid stabilization protein</fullName>
    </submittedName>
</protein>
<dbReference type="EMBL" id="PZKC01000005">
    <property type="protein sequence ID" value="PTD96671.1"/>
    <property type="molecule type" value="Genomic_DNA"/>
</dbReference>
<dbReference type="RefSeq" id="WP_107493072.1">
    <property type="nucleotide sequence ID" value="NZ_PZKC01000005.1"/>
</dbReference>